<sequence>MSITELLDILNNKNIVVWKEGCNVKFKAPKGSLTDELKEQLKINKSMLLEYLDKEKNIYFKRDEINRYEEFDLTEIQSSYLLGRNTAFELGGVGCHGYMEIEYNELLDKDKIEIA</sequence>
<dbReference type="Proteomes" id="UP000003807">
    <property type="component" value="Unassembled WGS sequence"/>
</dbReference>
<dbReference type="AlphaFoldDB" id="E1KV41"/>
<evidence type="ECO:0000259" key="1">
    <source>
        <dbReference type="Pfam" id="PF18563"/>
    </source>
</evidence>
<dbReference type="InterPro" id="IPR044894">
    <property type="entry name" value="TubC_N_sf"/>
</dbReference>
<protein>
    <submittedName>
        <fullName evidence="2">Enantio-pyochelin synthetase F family protein</fullName>
    </submittedName>
</protein>
<dbReference type="EMBL" id="AEDP01000009">
    <property type="protein sequence ID" value="EFL55083.1"/>
    <property type="molecule type" value="Genomic_DNA"/>
</dbReference>
<dbReference type="InterPro" id="IPR041464">
    <property type="entry name" value="TubC_N"/>
</dbReference>
<evidence type="ECO:0000313" key="3">
    <source>
        <dbReference type="Proteomes" id="UP000003807"/>
    </source>
</evidence>
<gene>
    <name evidence="2" type="ORF">HMPREF9289_0863</name>
</gene>
<proteinExistence type="predicted"/>
<organism evidence="2 3">
    <name type="scientific">Finegoldia magna BVS033A4</name>
    <dbReference type="NCBI Taxonomy" id="866773"/>
    <lineage>
        <taxon>Bacteria</taxon>
        <taxon>Bacillati</taxon>
        <taxon>Bacillota</taxon>
        <taxon>Tissierellia</taxon>
        <taxon>Tissierellales</taxon>
        <taxon>Peptoniphilaceae</taxon>
        <taxon>Finegoldia</taxon>
    </lineage>
</organism>
<feature type="domain" description="TubC N-terminal docking" evidence="1">
    <location>
        <begin position="3"/>
        <end position="52"/>
    </location>
</feature>
<comment type="caution">
    <text evidence="2">The sequence shown here is derived from an EMBL/GenBank/DDBJ whole genome shotgun (WGS) entry which is preliminary data.</text>
</comment>
<name>E1KV41_FINMA</name>
<reference evidence="2 3" key="1">
    <citation type="submission" date="2010-08" db="EMBL/GenBank/DDBJ databases">
        <authorList>
            <person name="Durkin A.S."/>
            <person name="Madupu R."/>
            <person name="Torralba M."/>
            <person name="Gillis M."/>
            <person name="Methe B."/>
            <person name="Sutton G."/>
            <person name="Nelson K.E."/>
        </authorList>
    </citation>
    <scope>NUCLEOTIDE SEQUENCE [LARGE SCALE GENOMIC DNA]</scope>
    <source>
        <strain evidence="2 3">BVS033A4</strain>
    </source>
</reference>
<dbReference type="Pfam" id="PF18563">
    <property type="entry name" value="TubC_N"/>
    <property type="match status" value="1"/>
</dbReference>
<dbReference type="Gene3D" id="1.10.10.1830">
    <property type="entry name" value="Non-ribosomal peptide synthase, adenylation domain"/>
    <property type="match status" value="1"/>
</dbReference>
<dbReference type="RefSeq" id="WP_002838956.1">
    <property type="nucleotide sequence ID" value="NZ_AEDP01000009.1"/>
</dbReference>
<accession>E1KV41</accession>
<evidence type="ECO:0000313" key="2">
    <source>
        <dbReference type="EMBL" id="EFL55083.1"/>
    </source>
</evidence>